<dbReference type="OrthoDB" id="3189808at2"/>
<dbReference type="AlphaFoldDB" id="A0A4R5D9F4"/>
<dbReference type="Pfam" id="PF12840">
    <property type="entry name" value="HTH_20"/>
    <property type="match status" value="1"/>
</dbReference>
<comment type="similarity">
    <text evidence="1">Belongs to the ROK (NagC/XylR) family.</text>
</comment>
<accession>A0A4R5D9F4</accession>
<dbReference type="InterPro" id="IPR036388">
    <property type="entry name" value="WH-like_DNA-bd_sf"/>
</dbReference>
<name>A0A4R5D9F4_9ACTN</name>
<reference evidence="2 3" key="1">
    <citation type="submission" date="2019-03" db="EMBL/GenBank/DDBJ databases">
        <title>Draft genome sequences of novel Actinobacteria.</title>
        <authorList>
            <person name="Sahin N."/>
            <person name="Ay H."/>
            <person name="Saygin H."/>
        </authorList>
    </citation>
    <scope>NUCLEOTIDE SEQUENCE [LARGE SCALE GENOMIC DNA]</scope>
    <source>
        <strain evidence="2 3">5K138</strain>
    </source>
</reference>
<organism evidence="2 3">
    <name type="scientific">Jiangella asiatica</name>
    <dbReference type="NCBI Taxonomy" id="2530372"/>
    <lineage>
        <taxon>Bacteria</taxon>
        <taxon>Bacillati</taxon>
        <taxon>Actinomycetota</taxon>
        <taxon>Actinomycetes</taxon>
        <taxon>Jiangellales</taxon>
        <taxon>Jiangellaceae</taxon>
        <taxon>Jiangella</taxon>
    </lineage>
</organism>
<dbReference type="SUPFAM" id="SSF46785">
    <property type="entry name" value="Winged helix' DNA-binding domain"/>
    <property type="match status" value="1"/>
</dbReference>
<dbReference type="InParanoid" id="A0A4R5D9F4"/>
<sequence>MARSGEVLDLVRRGRATTTSELAEIMGVARSTVTERVDLLVSHGLLVPASIMPARRGRPPTVLTFNARAGLTLAAQLGMSGTRVAVTDFDGTVLWSETVVLDIGHGPDVVLERITSEFGRALAELGQPRDRVHGVGIGLPGKVELATAQRTATGSARSWIDYPVAERLEAAGLGPVFVDQDVNLLALGEHRASWPSVGVFMFLKVGSVIGCGIVIDGKVVRGVAGLAGEIGHTRAPGRDTECACGGRGCLNAVAGGTALARDLAQAGFDAATARDVVRLAQDGVVEAGQAIRAAGRDIGDVLAAAINLLNPGVISVWGYLADAGDQLFAGIQEQIYSSAVHGATHLLRLEPSRLGDDAGIRGAAMTVVEHALLPEAVDRYLLQAHEA</sequence>
<dbReference type="Gene3D" id="3.30.420.40">
    <property type="match status" value="2"/>
</dbReference>
<dbReference type="Gene3D" id="1.10.10.10">
    <property type="entry name" value="Winged helix-like DNA-binding domain superfamily/Winged helix DNA-binding domain"/>
    <property type="match status" value="1"/>
</dbReference>
<dbReference type="EMBL" id="SMKZ01000028">
    <property type="protein sequence ID" value="TDE08044.1"/>
    <property type="molecule type" value="Genomic_DNA"/>
</dbReference>
<dbReference type="PANTHER" id="PTHR18964">
    <property type="entry name" value="ROK (REPRESSOR, ORF, KINASE) FAMILY"/>
    <property type="match status" value="1"/>
</dbReference>
<dbReference type="PANTHER" id="PTHR18964:SF173">
    <property type="entry name" value="GLUCOKINASE"/>
    <property type="match status" value="1"/>
</dbReference>
<dbReference type="Pfam" id="PF00480">
    <property type="entry name" value="ROK"/>
    <property type="match status" value="1"/>
</dbReference>
<evidence type="ECO:0000313" key="2">
    <source>
        <dbReference type="EMBL" id="TDE08044.1"/>
    </source>
</evidence>
<dbReference type="Proteomes" id="UP000294739">
    <property type="component" value="Unassembled WGS sequence"/>
</dbReference>
<dbReference type="SUPFAM" id="SSF53067">
    <property type="entry name" value="Actin-like ATPase domain"/>
    <property type="match status" value="1"/>
</dbReference>
<protein>
    <submittedName>
        <fullName evidence="2">ROK family transcriptional regulator</fullName>
    </submittedName>
</protein>
<gene>
    <name evidence="2" type="ORF">E1269_18910</name>
</gene>
<dbReference type="InterPro" id="IPR036390">
    <property type="entry name" value="WH_DNA-bd_sf"/>
</dbReference>
<keyword evidence="3" id="KW-1185">Reference proteome</keyword>
<proteinExistence type="inferred from homology"/>
<dbReference type="InterPro" id="IPR000600">
    <property type="entry name" value="ROK"/>
</dbReference>
<comment type="caution">
    <text evidence="2">The sequence shown here is derived from an EMBL/GenBank/DDBJ whole genome shotgun (WGS) entry which is preliminary data.</text>
</comment>
<evidence type="ECO:0000313" key="3">
    <source>
        <dbReference type="Proteomes" id="UP000294739"/>
    </source>
</evidence>
<dbReference type="InterPro" id="IPR043129">
    <property type="entry name" value="ATPase_NBD"/>
</dbReference>
<evidence type="ECO:0000256" key="1">
    <source>
        <dbReference type="ARBA" id="ARBA00006479"/>
    </source>
</evidence>